<sequence length="192" mass="20056">MTIPAIAAAAATLSVAAAVPARVLARAVVCAVWLLAVAACSRPAELPHRLFGLAFGEAPTAELVRQQVPLPADVSQRLAFFTAPGRRETGWAGVVLTDPVLAFDQGRLFSIDAALAEAPAAAGLHDRLTRDFGPAHCRETAGRTVCLWSAGETELILERAVDGPARLMVRHRPTATAVAAVLPQGADGGRRE</sequence>
<proteinExistence type="predicted"/>
<evidence type="ECO:0000313" key="1">
    <source>
        <dbReference type="EMBL" id="MYL83031.1"/>
    </source>
</evidence>
<evidence type="ECO:0000313" key="2">
    <source>
        <dbReference type="Proteomes" id="UP000482487"/>
    </source>
</evidence>
<dbReference type="EMBL" id="WVUD01000010">
    <property type="protein sequence ID" value="MYL83031.1"/>
    <property type="molecule type" value="Genomic_DNA"/>
</dbReference>
<comment type="caution">
    <text evidence="1">The sequence shown here is derived from an EMBL/GenBank/DDBJ whole genome shotgun (WGS) entry which is preliminary data.</text>
</comment>
<dbReference type="OrthoDB" id="5458578at2"/>
<name>A0A7C9N1G0_9BACT</name>
<dbReference type="RefSeq" id="WP_160960057.1">
    <property type="nucleotide sequence ID" value="NZ_WVUD01000010.1"/>
</dbReference>
<dbReference type="Proteomes" id="UP000482487">
    <property type="component" value="Unassembled WGS sequence"/>
</dbReference>
<accession>A0A7C9N1G0</accession>
<organism evidence="1 2">
    <name type="scientific">Solidesulfovibrio aerotolerans</name>
    <dbReference type="NCBI Taxonomy" id="295255"/>
    <lineage>
        <taxon>Bacteria</taxon>
        <taxon>Pseudomonadati</taxon>
        <taxon>Thermodesulfobacteriota</taxon>
        <taxon>Desulfovibrionia</taxon>
        <taxon>Desulfovibrionales</taxon>
        <taxon>Desulfovibrionaceae</taxon>
        <taxon>Solidesulfovibrio</taxon>
    </lineage>
</organism>
<reference evidence="1 2" key="1">
    <citation type="submission" date="2020-01" db="EMBL/GenBank/DDBJ databases">
        <title>Genome sequence of Desulfovibrio aerotolerans DSM 16695(T).</title>
        <authorList>
            <person name="Karnachuk O."/>
            <person name="Avakyan M."/>
            <person name="Mardanov A."/>
            <person name="Kadnikov V."/>
            <person name="Ravin N."/>
        </authorList>
    </citation>
    <scope>NUCLEOTIDE SEQUENCE [LARGE SCALE GENOMIC DNA]</scope>
    <source>
        <strain evidence="1 2">DSM 16695</strain>
    </source>
</reference>
<gene>
    <name evidence="1" type="ORF">GTA51_07760</name>
</gene>
<protein>
    <submittedName>
        <fullName evidence="1">Uncharacterized protein</fullName>
    </submittedName>
</protein>
<dbReference type="AlphaFoldDB" id="A0A7C9N1G0"/>
<keyword evidence="2" id="KW-1185">Reference proteome</keyword>